<protein>
    <submittedName>
        <fullName evidence="1">Uncharacterized protein</fullName>
    </submittedName>
</protein>
<dbReference type="Proteomes" id="UP001439875">
    <property type="component" value="Unassembled WGS sequence"/>
</dbReference>
<comment type="caution">
    <text evidence="1">The sequence shown here is derived from an EMBL/GenBank/DDBJ whole genome shotgun (WGS) entry which is preliminary data.</text>
</comment>
<gene>
    <name evidence="1" type="ORF">WMO40_11660</name>
</gene>
<keyword evidence="2" id="KW-1185">Reference proteome</keyword>
<name>A0ACC6SC34_9BACI</name>
<evidence type="ECO:0000313" key="2">
    <source>
        <dbReference type="Proteomes" id="UP001439875"/>
    </source>
</evidence>
<evidence type="ECO:0000313" key="1">
    <source>
        <dbReference type="EMBL" id="MEQ2527363.1"/>
    </source>
</evidence>
<dbReference type="EMBL" id="JBBMEW010000008">
    <property type="protein sequence ID" value="MEQ2527363.1"/>
    <property type="molecule type" value="Genomic_DNA"/>
</dbReference>
<sequence length="219" mass="24357">MNVHMKEQITYYGAAFSEAKAFVLSLHGRSQSSETILEIAERIGLEGIHYAAPKAYQNSWYPEKFMAPLERNEPFLTYSLEVCSSIVNRWIGNGVPTEKIVLMGFSQGACLAAEYAIRNPKGYGGVLLFTGGLIGPEGTNWPLKGNFDRTPVFLGTSDVDEWVPVERVDESEAMFVQMGAKTVKRVYRGMGHLVNDEEIEAGRCILKGIIENEKTEPNN</sequence>
<proteinExistence type="predicted"/>
<organism evidence="1 2">
    <name type="scientific">Robertmurraya yapensis</name>
    <name type="common">ex Hitch et al 2024</name>
    <dbReference type="NCBI Taxonomy" id="3133160"/>
    <lineage>
        <taxon>Bacteria</taxon>
        <taxon>Bacillati</taxon>
        <taxon>Bacillota</taxon>
        <taxon>Bacilli</taxon>
        <taxon>Bacillales</taxon>
        <taxon>Bacillaceae</taxon>
        <taxon>Robertmurraya</taxon>
    </lineage>
</organism>
<reference evidence="1" key="1">
    <citation type="submission" date="2024-03" db="EMBL/GenBank/DDBJ databases">
        <title>Human intestinal bacterial collection.</title>
        <authorList>
            <person name="Pauvert C."/>
            <person name="Hitch T.C.A."/>
            <person name="Clavel T."/>
        </authorList>
    </citation>
    <scope>NUCLEOTIDE SEQUENCE</scope>
    <source>
        <strain evidence="1">CLA-AA-H227</strain>
    </source>
</reference>
<accession>A0ACC6SC34</accession>